<evidence type="ECO:0000313" key="2">
    <source>
        <dbReference type="Proteomes" id="UP001595945"/>
    </source>
</evidence>
<keyword evidence="2" id="KW-1185">Reference proteome</keyword>
<keyword evidence="1" id="KW-0966">Cell projection</keyword>
<dbReference type="RefSeq" id="WP_254268795.1">
    <property type="nucleotide sequence ID" value="NZ_CP100400.1"/>
</dbReference>
<accession>A0ABD5Q4D8</accession>
<name>A0ABD5Q4D8_9EURY</name>
<sequence>MTDERFDVHDHRHALKLRKDTGDTQFWENRKGLDCPACGDAFSDLLISEKRNNRFNSPDGRFCVVRESDRILLFTH</sequence>
<dbReference type="EMBL" id="JBHSHT010000002">
    <property type="protein sequence ID" value="MFC4825551.1"/>
    <property type="molecule type" value="Genomic_DNA"/>
</dbReference>
<protein>
    <submittedName>
        <fullName evidence="1">Flagella cluster protein</fullName>
    </submittedName>
</protein>
<dbReference type="InterPro" id="IPR055809">
    <property type="entry name" value="DUF7385"/>
</dbReference>
<comment type="caution">
    <text evidence="1">The sequence shown here is derived from an EMBL/GenBank/DDBJ whole genome shotgun (WGS) entry which is preliminary data.</text>
</comment>
<dbReference type="Pfam" id="PF24110">
    <property type="entry name" value="DUF7385"/>
    <property type="match status" value="1"/>
</dbReference>
<reference evidence="1 2" key="1">
    <citation type="journal article" date="2019" name="Int. J. Syst. Evol. Microbiol.">
        <title>The Global Catalogue of Microorganisms (GCM) 10K type strain sequencing project: providing services to taxonomists for standard genome sequencing and annotation.</title>
        <authorList>
            <consortium name="The Broad Institute Genomics Platform"/>
            <consortium name="The Broad Institute Genome Sequencing Center for Infectious Disease"/>
            <person name="Wu L."/>
            <person name="Ma J."/>
        </authorList>
    </citation>
    <scope>NUCLEOTIDE SEQUENCE [LARGE SCALE GENOMIC DNA]</scope>
    <source>
        <strain evidence="1 2">XZYJ18</strain>
    </source>
</reference>
<evidence type="ECO:0000313" key="1">
    <source>
        <dbReference type="EMBL" id="MFC4825551.1"/>
    </source>
</evidence>
<keyword evidence="1" id="KW-0282">Flagellum</keyword>
<dbReference type="Proteomes" id="UP001595945">
    <property type="component" value="Unassembled WGS sequence"/>
</dbReference>
<proteinExistence type="predicted"/>
<dbReference type="AlphaFoldDB" id="A0ABD5Q4D8"/>
<gene>
    <name evidence="1" type="ORF">ACFO9K_14925</name>
</gene>
<organism evidence="1 2">
    <name type="scientific">Halorussus aquaticus</name>
    <dbReference type="NCBI Taxonomy" id="2953748"/>
    <lineage>
        <taxon>Archaea</taxon>
        <taxon>Methanobacteriati</taxon>
        <taxon>Methanobacteriota</taxon>
        <taxon>Stenosarchaea group</taxon>
        <taxon>Halobacteria</taxon>
        <taxon>Halobacteriales</taxon>
        <taxon>Haladaptataceae</taxon>
        <taxon>Halorussus</taxon>
    </lineage>
</organism>
<keyword evidence="1" id="KW-0969">Cilium</keyword>
<dbReference type="GeneID" id="73043729"/>